<proteinExistence type="predicted"/>
<evidence type="ECO:0000313" key="3">
    <source>
        <dbReference type="Proteomes" id="UP000652761"/>
    </source>
</evidence>
<accession>A0A843WPP3</accession>
<gene>
    <name evidence="2" type="ORF">Taro_042471</name>
</gene>
<dbReference type="OrthoDB" id="1749524at2759"/>
<protein>
    <recommendedName>
        <fullName evidence="1">RNase H type-1 domain-containing protein</fullName>
    </recommendedName>
</protein>
<dbReference type="CDD" id="cd06222">
    <property type="entry name" value="RNase_H_like"/>
    <property type="match status" value="1"/>
</dbReference>
<keyword evidence="3" id="KW-1185">Reference proteome</keyword>
<dbReference type="InterPro" id="IPR052929">
    <property type="entry name" value="RNase_H-like_EbsB-rel"/>
</dbReference>
<evidence type="ECO:0000259" key="1">
    <source>
        <dbReference type="Pfam" id="PF13456"/>
    </source>
</evidence>
<dbReference type="PANTHER" id="PTHR47074">
    <property type="entry name" value="BNAC02G40300D PROTEIN"/>
    <property type="match status" value="1"/>
</dbReference>
<dbReference type="AlphaFoldDB" id="A0A843WPP3"/>
<organism evidence="2 3">
    <name type="scientific">Colocasia esculenta</name>
    <name type="common">Wild taro</name>
    <name type="synonym">Arum esculentum</name>
    <dbReference type="NCBI Taxonomy" id="4460"/>
    <lineage>
        <taxon>Eukaryota</taxon>
        <taxon>Viridiplantae</taxon>
        <taxon>Streptophyta</taxon>
        <taxon>Embryophyta</taxon>
        <taxon>Tracheophyta</taxon>
        <taxon>Spermatophyta</taxon>
        <taxon>Magnoliopsida</taxon>
        <taxon>Liliopsida</taxon>
        <taxon>Araceae</taxon>
        <taxon>Aroideae</taxon>
        <taxon>Colocasieae</taxon>
        <taxon>Colocasia</taxon>
    </lineage>
</organism>
<dbReference type="EMBL" id="NMUH01004421">
    <property type="protein sequence ID" value="MQM09596.1"/>
    <property type="molecule type" value="Genomic_DNA"/>
</dbReference>
<sequence length="277" mass="31953">MHGVICFLDAQPATSSMGNLIHFIFLAVIWELWCSRNRSRYDSIAMTSSHVLSKIRLNVQDAVSASLLVFKGLASAQIRIFSQWGIHVQQSPNLIPKVVRWLLPPTGRLKLNVDGAFKSSMGTAGGGGVLRNDRGDIIFCFAHRCPHVCSSLESEALALTDGIYLCCNHGMVLMLERMSRGVRIWMSSRSQHHRVLQFFLHHRLWIMVCLCKAWCRLCRLRRTLRLHSRLSWRLRLRLQLQFPKSMAMVVLPSWSDSRGWLHPLLRWRVSHYWRRAG</sequence>
<dbReference type="Proteomes" id="UP000652761">
    <property type="component" value="Unassembled WGS sequence"/>
</dbReference>
<dbReference type="GO" id="GO:0004523">
    <property type="term" value="F:RNA-DNA hybrid ribonuclease activity"/>
    <property type="evidence" value="ECO:0007669"/>
    <property type="project" value="InterPro"/>
</dbReference>
<dbReference type="PANTHER" id="PTHR47074:SF75">
    <property type="entry name" value="RNASE H TYPE-1 DOMAIN-CONTAINING PROTEIN"/>
    <property type="match status" value="1"/>
</dbReference>
<dbReference type="InterPro" id="IPR044730">
    <property type="entry name" value="RNase_H-like_dom_plant"/>
</dbReference>
<dbReference type="SUPFAM" id="SSF53098">
    <property type="entry name" value="Ribonuclease H-like"/>
    <property type="match status" value="1"/>
</dbReference>
<evidence type="ECO:0000313" key="2">
    <source>
        <dbReference type="EMBL" id="MQM09596.1"/>
    </source>
</evidence>
<comment type="caution">
    <text evidence="2">The sequence shown here is derived from an EMBL/GenBank/DDBJ whole genome shotgun (WGS) entry which is preliminary data.</text>
</comment>
<feature type="domain" description="RNase H type-1" evidence="1">
    <location>
        <begin position="112"/>
        <end position="207"/>
    </location>
</feature>
<reference evidence="2" key="1">
    <citation type="submission" date="2017-07" db="EMBL/GenBank/DDBJ databases">
        <title>Taro Niue Genome Assembly and Annotation.</title>
        <authorList>
            <person name="Atibalentja N."/>
            <person name="Keating K."/>
            <person name="Fields C.J."/>
        </authorList>
    </citation>
    <scope>NUCLEOTIDE SEQUENCE</scope>
    <source>
        <strain evidence="2">Niue_2</strain>
        <tissue evidence="2">Leaf</tissue>
    </source>
</reference>
<dbReference type="GO" id="GO:0003676">
    <property type="term" value="F:nucleic acid binding"/>
    <property type="evidence" value="ECO:0007669"/>
    <property type="project" value="InterPro"/>
</dbReference>
<name>A0A843WPP3_COLES</name>
<dbReference type="InterPro" id="IPR012337">
    <property type="entry name" value="RNaseH-like_sf"/>
</dbReference>
<dbReference type="InterPro" id="IPR002156">
    <property type="entry name" value="RNaseH_domain"/>
</dbReference>
<dbReference type="Pfam" id="PF13456">
    <property type="entry name" value="RVT_3"/>
    <property type="match status" value="1"/>
</dbReference>